<dbReference type="EMBL" id="AXCR01000010">
    <property type="protein sequence ID" value="KJR83231.1"/>
    <property type="molecule type" value="Genomic_DNA"/>
</dbReference>
<dbReference type="PANTHER" id="PTHR14778">
    <property type="entry name" value="KINETOCHORE-ASSOCIATED PROTEIN DSN1 HOMOLOG"/>
    <property type="match status" value="1"/>
</dbReference>
<proteinExistence type="predicted"/>
<feature type="compositionally biased region" description="Pro residues" evidence="1">
    <location>
        <begin position="155"/>
        <end position="166"/>
    </location>
</feature>
<dbReference type="OrthoDB" id="3364649at2759"/>
<dbReference type="InterPro" id="IPR013218">
    <property type="entry name" value="Dsn1/Mis13"/>
</dbReference>
<evidence type="ECO:0000313" key="2">
    <source>
        <dbReference type="EMBL" id="KJR83231.1"/>
    </source>
</evidence>
<gene>
    <name evidence="2" type="ORF">SPSK_04107</name>
</gene>
<dbReference type="Proteomes" id="UP000033710">
    <property type="component" value="Unassembled WGS sequence"/>
</dbReference>
<name>A0A0F2M4X1_SPOSC</name>
<dbReference type="PANTHER" id="PTHR14778:SF2">
    <property type="entry name" value="KINETOCHORE-ASSOCIATED PROTEIN DSN1 HOMOLOG"/>
    <property type="match status" value="1"/>
</dbReference>
<dbReference type="GO" id="GO:0051301">
    <property type="term" value="P:cell division"/>
    <property type="evidence" value="ECO:0007669"/>
    <property type="project" value="InterPro"/>
</dbReference>
<feature type="region of interest" description="Disordered" evidence="1">
    <location>
        <begin position="1"/>
        <end position="228"/>
    </location>
</feature>
<dbReference type="KEGG" id="ssck:SPSK_04107"/>
<feature type="compositionally biased region" description="Low complexity" evidence="1">
    <location>
        <begin position="202"/>
        <end position="219"/>
    </location>
</feature>
<reference evidence="2 3" key="1">
    <citation type="journal article" date="2014" name="BMC Genomics">
        <title>Comparative genomics of the major fungal agents of human and animal Sporotrichosis: Sporothrix schenckii and Sporothrix brasiliensis.</title>
        <authorList>
            <person name="Teixeira M.M."/>
            <person name="de Almeida L.G."/>
            <person name="Kubitschek-Barreira P."/>
            <person name="Alves F.L."/>
            <person name="Kioshima E.S."/>
            <person name="Abadio A.K."/>
            <person name="Fernandes L."/>
            <person name="Derengowski L.S."/>
            <person name="Ferreira K.S."/>
            <person name="Souza R.C."/>
            <person name="Ruiz J.C."/>
            <person name="de Andrade N.C."/>
            <person name="Paes H.C."/>
            <person name="Nicola A.M."/>
            <person name="Albuquerque P."/>
            <person name="Gerber A.L."/>
            <person name="Martins V.P."/>
            <person name="Peconick L.D."/>
            <person name="Neto A.V."/>
            <person name="Chaucanez C.B."/>
            <person name="Silva P.A."/>
            <person name="Cunha O.L."/>
            <person name="de Oliveira F.F."/>
            <person name="dos Santos T.C."/>
            <person name="Barros A.L."/>
            <person name="Soares M.A."/>
            <person name="de Oliveira L.M."/>
            <person name="Marini M.M."/>
            <person name="Villalobos-Duno H."/>
            <person name="Cunha M.M."/>
            <person name="de Hoog S."/>
            <person name="da Silveira J.F."/>
            <person name="Henrissat B."/>
            <person name="Nino-Vega G.A."/>
            <person name="Cisalpino P.S."/>
            <person name="Mora-Montes H.M."/>
            <person name="Almeida S.R."/>
            <person name="Stajich J.E."/>
            <person name="Lopes-Bezerra L.M."/>
            <person name="Vasconcelos A.T."/>
            <person name="Felipe M.S."/>
        </authorList>
    </citation>
    <scope>NUCLEOTIDE SEQUENCE [LARGE SCALE GENOMIC DNA]</scope>
    <source>
        <strain evidence="2 3">1099-18</strain>
    </source>
</reference>
<dbReference type="GO" id="GO:0007059">
    <property type="term" value="P:chromosome segregation"/>
    <property type="evidence" value="ECO:0007669"/>
    <property type="project" value="InterPro"/>
</dbReference>
<reference evidence="2 3" key="2">
    <citation type="journal article" date="2015" name="Eukaryot. Cell">
        <title>Asexual propagation of a virulent clone complex in a human and feline outbreak of sporotrichosis.</title>
        <authorList>
            <person name="Teixeira Mde M."/>
            <person name="Rodrigues A.M."/>
            <person name="Tsui C.K."/>
            <person name="de Almeida L.G."/>
            <person name="Van Diepeningen A.D."/>
            <person name="van den Ende B.G."/>
            <person name="Fernandes G.F."/>
            <person name="Kano R."/>
            <person name="Hamelin R.C."/>
            <person name="Lopes-Bezerra L.M."/>
            <person name="Vasconcelos A.T."/>
            <person name="de Hoog S."/>
            <person name="de Camargo Z.P."/>
            <person name="Felipe M.S."/>
        </authorList>
    </citation>
    <scope>NUCLEOTIDE SEQUENCE [LARGE SCALE GENOMIC DNA]</scope>
    <source>
        <strain evidence="2 3">1099-18</strain>
    </source>
</reference>
<protein>
    <submittedName>
        <fullName evidence="2">Kinetochore protein Mis13/DSN1</fullName>
    </submittedName>
</protein>
<dbReference type="AlphaFoldDB" id="A0A0F2M4X1"/>
<evidence type="ECO:0000256" key="1">
    <source>
        <dbReference type="SAM" id="MobiDB-lite"/>
    </source>
</evidence>
<evidence type="ECO:0000313" key="3">
    <source>
        <dbReference type="Proteomes" id="UP000033710"/>
    </source>
</evidence>
<feature type="compositionally biased region" description="Basic residues" evidence="1">
    <location>
        <begin position="173"/>
        <end position="182"/>
    </location>
</feature>
<feature type="compositionally biased region" description="Low complexity" evidence="1">
    <location>
        <begin position="83"/>
        <end position="93"/>
    </location>
</feature>
<comment type="caution">
    <text evidence="2">The sequence shown here is derived from an EMBL/GenBank/DDBJ whole genome shotgun (WGS) entry which is preliminary data.</text>
</comment>
<feature type="compositionally biased region" description="Low complexity" evidence="1">
    <location>
        <begin position="52"/>
        <end position="62"/>
    </location>
</feature>
<accession>A0A0F2M4X1</accession>
<dbReference type="GO" id="GO:0000444">
    <property type="term" value="C:MIS12/MIND type complex"/>
    <property type="evidence" value="ECO:0007669"/>
    <property type="project" value="InterPro"/>
</dbReference>
<dbReference type="RefSeq" id="XP_016585907.1">
    <property type="nucleotide sequence ID" value="XM_016730918.1"/>
</dbReference>
<organism evidence="2 3">
    <name type="scientific">Sporothrix schenckii 1099-18</name>
    <dbReference type="NCBI Taxonomy" id="1397361"/>
    <lineage>
        <taxon>Eukaryota</taxon>
        <taxon>Fungi</taxon>
        <taxon>Dikarya</taxon>
        <taxon>Ascomycota</taxon>
        <taxon>Pezizomycotina</taxon>
        <taxon>Sordariomycetes</taxon>
        <taxon>Sordariomycetidae</taxon>
        <taxon>Ophiostomatales</taxon>
        <taxon>Ophiostomataceae</taxon>
        <taxon>Sporothrix</taxon>
    </lineage>
</organism>
<dbReference type="GeneID" id="27666195"/>
<sequence length="579" mass="63293">MTTLVRTRLPLQDLSMSNQASRRSSKRIAATSVYDEQDGDFTFTRGSKRAKTTAAPELAAPAAEKKSRQSTGRRRGAIPASPPLTTRSSTTSPQQVEPQSKPVASTRRPGRPPKAAKTLPPPVDEDEEDEISARPAPAAKSKRRTRTSSERVEEPVPPPAPVPPAPRGASSGRGRKPRGSTAKRREPEVAGGDNGDDDDVAVVDSADTSNDNTNDMSRTPPSESVHHQTIALPFSDTPIINRNKELRRKTGQRRSSVGMRGRRASSLIDNGHSALPHREVDAAEFYKHIEAEGLPEPRRMRQLLMWCGERALSEKPPHGSANSSALLGARAIQDQLLKDFANRAEFSNWFGRDELPDDEAQKPKKPVVLKPNPRNIEHEEKIAELEARIKRCVKWMEGGRAGAKQSEFAKLTTPCRLKEEKKKWMSMAKPTLDLQPLYAADASPADLAKVPPLPDESLLDPEEAKMLQAVLPRQQQSEAEATSDAAAFRAQIQERVGHLRTAAAFQVDHLAANVHVLDQRVAVAGREADLLLRLGAARLKAREDREKAAVGTREMPVMEVLRSLGRILPEDSGGGSSGS</sequence>
<dbReference type="VEuPathDB" id="FungiDB:SPSK_04107"/>
<dbReference type="Pfam" id="PF08202">
    <property type="entry name" value="MIS13"/>
    <property type="match status" value="1"/>
</dbReference>